<dbReference type="PROSITE" id="PS01231">
    <property type="entry name" value="TRMA_2"/>
    <property type="match status" value="1"/>
</dbReference>
<evidence type="ECO:0000313" key="6">
    <source>
        <dbReference type="EMBL" id="AEB41175.1"/>
    </source>
</evidence>
<dbReference type="Pfam" id="PF05958">
    <property type="entry name" value="tRNA_U5-meth_tr"/>
    <property type="match status" value="1"/>
</dbReference>
<evidence type="ECO:0000256" key="3">
    <source>
        <dbReference type="ARBA" id="ARBA00022691"/>
    </source>
</evidence>
<dbReference type="RefSeq" id="WP_013712253.1">
    <property type="nucleotide sequence ID" value="NC_015408.1"/>
</dbReference>
<dbReference type="Gene3D" id="3.40.50.150">
    <property type="entry name" value="Vaccinia Virus protein VP39"/>
    <property type="match status" value="1"/>
</dbReference>
<dbReference type="KEGG" id="cpm:G5S_0150"/>
<feature type="binding site" evidence="4">
    <location>
        <position position="323"/>
    </location>
    <ligand>
        <name>S-adenosyl-L-methionine</name>
        <dbReference type="ChEBI" id="CHEBI:59789"/>
    </ligand>
</feature>
<organism evidence="6 7">
    <name type="scientific">Chlamydia pecorum (strain ATCC VR-628 / DSM 29919 / E58)</name>
    <name type="common">Chlamydophila pecorum</name>
    <dbReference type="NCBI Taxonomy" id="331635"/>
    <lineage>
        <taxon>Bacteria</taxon>
        <taxon>Pseudomonadati</taxon>
        <taxon>Chlamydiota</taxon>
        <taxon>Chlamydiia</taxon>
        <taxon>Chlamydiales</taxon>
        <taxon>Chlamydiaceae</taxon>
        <taxon>Chlamydia/Chlamydophila group</taxon>
        <taxon>Chlamydia</taxon>
    </lineage>
</organism>
<dbReference type="InterPro" id="IPR030391">
    <property type="entry name" value="MeTrfase_TrmA_CS"/>
</dbReference>
<dbReference type="CDD" id="cd02440">
    <property type="entry name" value="AdoMet_MTases"/>
    <property type="match status" value="1"/>
</dbReference>
<evidence type="ECO:0000256" key="1">
    <source>
        <dbReference type="ARBA" id="ARBA00022603"/>
    </source>
</evidence>
<name>A0AA34WHP9_CHLPE</name>
<dbReference type="Gene3D" id="2.40.50.1070">
    <property type="match status" value="1"/>
</dbReference>
<dbReference type="GO" id="GO:0070041">
    <property type="term" value="F:rRNA (uridine-C5-)-methyltransferase activity"/>
    <property type="evidence" value="ECO:0007669"/>
    <property type="project" value="TreeGrafter"/>
</dbReference>
<feature type="active site" description="Nucleophile" evidence="4">
    <location>
        <position position="350"/>
    </location>
</feature>
<dbReference type="SUPFAM" id="SSF53335">
    <property type="entry name" value="S-adenosyl-L-methionine-dependent methyltransferases"/>
    <property type="match status" value="1"/>
</dbReference>
<comment type="similarity">
    <text evidence="4">Belongs to the class I-like SAM-binding methyltransferase superfamily. RNA M5U methyltransferase family.</text>
</comment>
<proteinExistence type="inferred from homology"/>
<gene>
    <name evidence="6" type="ordered locus">G5S_0150</name>
</gene>
<accession>A0AA34WHP9</accession>
<dbReference type="PANTHER" id="PTHR11061:SF30">
    <property type="entry name" value="TRNA (URACIL(54)-C(5))-METHYLTRANSFERASE"/>
    <property type="match status" value="1"/>
</dbReference>
<dbReference type="GO" id="GO:0070475">
    <property type="term" value="P:rRNA base methylation"/>
    <property type="evidence" value="ECO:0007669"/>
    <property type="project" value="TreeGrafter"/>
</dbReference>
<protein>
    <submittedName>
        <fullName evidence="6">tRNA (Uracil-5-)-methyltransferase</fullName>
    </submittedName>
</protein>
<keyword evidence="7" id="KW-1185">Reference proteome</keyword>
<evidence type="ECO:0000256" key="2">
    <source>
        <dbReference type="ARBA" id="ARBA00022679"/>
    </source>
</evidence>
<keyword evidence="2 4" id="KW-0808">Transferase</keyword>
<dbReference type="InterPro" id="IPR030390">
    <property type="entry name" value="MeTrfase_TrmA_AS"/>
</dbReference>
<dbReference type="InterPro" id="IPR029063">
    <property type="entry name" value="SAM-dependent_MTases_sf"/>
</dbReference>
<evidence type="ECO:0000313" key="7">
    <source>
        <dbReference type="Proteomes" id="UP000008305"/>
    </source>
</evidence>
<dbReference type="EMBL" id="CP002608">
    <property type="protein sequence ID" value="AEB41175.1"/>
    <property type="molecule type" value="Genomic_DNA"/>
</dbReference>
<feature type="binding site" evidence="4">
    <location>
        <position position="225"/>
    </location>
    <ligand>
        <name>S-adenosyl-L-methionine</name>
        <dbReference type="ChEBI" id="CHEBI:59789"/>
    </ligand>
</feature>
<reference evidence="6 7" key="1">
    <citation type="journal article" date="2011" name="J. Bacteriol.">
        <title>Genome sequence of the obligate intracellular animal pathogen Chlamydia pecorum E58.</title>
        <authorList>
            <person name="Mojica S."/>
            <person name="Huot Creasy H."/>
            <person name="Daugherty S."/>
            <person name="Read T.D."/>
            <person name="Kim T."/>
            <person name="Kaltenboeck B."/>
            <person name="Bavoil P."/>
            <person name="Myers G.S."/>
        </authorList>
    </citation>
    <scope>NUCLEOTIDE SEQUENCE [LARGE SCALE GENOMIC DNA]</scope>
    <source>
        <strain evidence="6 7">E58</strain>
    </source>
</reference>
<evidence type="ECO:0000256" key="5">
    <source>
        <dbReference type="PROSITE-ProRule" id="PRU10015"/>
    </source>
</evidence>
<dbReference type="PROSITE" id="PS01230">
    <property type="entry name" value="TRMA_1"/>
    <property type="match status" value="1"/>
</dbReference>
<dbReference type="InterPro" id="IPR010280">
    <property type="entry name" value="U5_MeTrfase_fam"/>
</dbReference>
<sequence>MKDCRHLSFCGGCSSPQTAYSTFLKAKELLLQELFSSLISEIRPVIPCTPILRGRNKMEFSFFQSRDQQKSLGLMSSSKPRQGIQITECLLTQEDTMEILRLTRLWWERHVYLTAYFPPKNRGCLCTLTIRYGYPKKEIMVILTTSGAPEYTISPEALEDWKQTLLGSSLNISSIFWEEKHSTPGLPTQYLQTLLYGEPYIQQTLTLPSDGSSATFNIRPKSFFQPQTLQAARIIDTVKEFINPQGTEILLDLYCGVGTLGIMLAPYVQKVIGVENVPEAILSARENILINHQENRMEVFLEDTKTFCKKLPYTCPPDIIIVDPPRCGLQNKALKHILKIGAPKLVYISCNPRTQFQECFQLIHAGYSIKAMQPIDQFPHSPHLENILLLERSSFL</sequence>
<keyword evidence="3 4" id="KW-0949">S-adenosyl-L-methionine</keyword>
<dbReference type="PANTHER" id="PTHR11061">
    <property type="entry name" value="RNA M5U METHYLTRANSFERASE"/>
    <property type="match status" value="1"/>
</dbReference>
<feature type="active site" evidence="5">
    <location>
        <position position="350"/>
    </location>
</feature>
<feature type="binding site" evidence="4">
    <location>
        <position position="254"/>
    </location>
    <ligand>
        <name>S-adenosyl-L-methionine</name>
        <dbReference type="ChEBI" id="CHEBI:59789"/>
    </ligand>
</feature>
<dbReference type="PROSITE" id="PS51687">
    <property type="entry name" value="SAM_MT_RNA_M5U"/>
    <property type="match status" value="1"/>
</dbReference>
<dbReference type="AlphaFoldDB" id="A0AA34WHP9"/>
<evidence type="ECO:0000256" key="4">
    <source>
        <dbReference type="PROSITE-ProRule" id="PRU01024"/>
    </source>
</evidence>
<feature type="binding site" evidence="4">
    <location>
        <position position="275"/>
    </location>
    <ligand>
        <name>S-adenosyl-L-methionine</name>
        <dbReference type="ChEBI" id="CHEBI:59789"/>
    </ligand>
</feature>
<dbReference type="Proteomes" id="UP000008305">
    <property type="component" value="Chromosome"/>
</dbReference>
<keyword evidence="1 4" id="KW-0489">Methyltransferase</keyword>